<accession>A0ACC2FNP5</accession>
<comment type="caution">
    <text evidence="1">The sequence shown here is derived from an EMBL/GenBank/DDBJ whole genome shotgun (WGS) entry which is preliminary data.</text>
</comment>
<evidence type="ECO:0000313" key="1">
    <source>
        <dbReference type="EMBL" id="KAJ7992941.1"/>
    </source>
</evidence>
<sequence length="274" mass="30950">MANHLEFKKPHDEEVFFENYKPPSRDAIPLPNYIIYLFLASVVALVALYAIIRHLIKELIHDLADYLFGVQPDEQVTSPWECRDKFQVDWCPETSPELEAMVKAEEVQCLLEGTRNIPTIWVISDGREPQPPRPGTGSRVAGSIPPAGYSLSRMSNEQLNRFHTTQTSRDNQGFIMSLHKYLLICLLLGVCVDQAQGSQLNEGSRITTAKGGTLQPWIVGLSAVVGFLFIVFVILVVRRVFLKKEREEDGGWYENKAMDTEEGENASELKQTNL</sequence>
<name>A0ACC2FNP5_DALPE</name>
<proteinExistence type="predicted"/>
<dbReference type="EMBL" id="CM055751">
    <property type="protein sequence ID" value="KAJ7992941.1"/>
    <property type="molecule type" value="Genomic_DNA"/>
</dbReference>
<organism evidence="1 2">
    <name type="scientific">Dallia pectoralis</name>
    <name type="common">Alaska blackfish</name>
    <dbReference type="NCBI Taxonomy" id="75939"/>
    <lineage>
        <taxon>Eukaryota</taxon>
        <taxon>Metazoa</taxon>
        <taxon>Chordata</taxon>
        <taxon>Craniata</taxon>
        <taxon>Vertebrata</taxon>
        <taxon>Euteleostomi</taxon>
        <taxon>Actinopterygii</taxon>
        <taxon>Neopterygii</taxon>
        <taxon>Teleostei</taxon>
        <taxon>Protacanthopterygii</taxon>
        <taxon>Esociformes</taxon>
        <taxon>Umbridae</taxon>
        <taxon>Dallia</taxon>
    </lineage>
</organism>
<reference evidence="1" key="1">
    <citation type="submission" date="2021-05" db="EMBL/GenBank/DDBJ databases">
        <authorList>
            <person name="Pan Q."/>
            <person name="Jouanno E."/>
            <person name="Zahm M."/>
            <person name="Klopp C."/>
            <person name="Cabau C."/>
            <person name="Louis A."/>
            <person name="Berthelot C."/>
            <person name="Parey E."/>
            <person name="Roest Crollius H."/>
            <person name="Montfort J."/>
            <person name="Robinson-Rechavi M."/>
            <person name="Bouchez O."/>
            <person name="Lampietro C."/>
            <person name="Lopez Roques C."/>
            <person name="Donnadieu C."/>
            <person name="Postlethwait J."/>
            <person name="Bobe J."/>
            <person name="Dillon D."/>
            <person name="Chandos A."/>
            <person name="von Hippel F."/>
            <person name="Guiguen Y."/>
        </authorList>
    </citation>
    <scope>NUCLEOTIDE SEQUENCE</scope>
    <source>
        <strain evidence="1">YG-Jan2019</strain>
    </source>
</reference>
<dbReference type="Proteomes" id="UP001157502">
    <property type="component" value="Chromosome 24"/>
</dbReference>
<evidence type="ECO:0000313" key="2">
    <source>
        <dbReference type="Proteomes" id="UP001157502"/>
    </source>
</evidence>
<keyword evidence="2" id="KW-1185">Reference proteome</keyword>
<protein>
    <submittedName>
        <fullName evidence="1">Uncharacterized protein</fullName>
    </submittedName>
</protein>
<gene>
    <name evidence="1" type="ORF">DPEC_G00267290</name>
</gene>